<dbReference type="SUPFAM" id="SSF48452">
    <property type="entry name" value="TPR-like"/>
    <property type="match status" value="1"/>
</dbReference>
<evidence type="ECO:0000313" key="6">
    <source>
        <dbReference type="Proteomes" id="UP000681967"/>
    </source>
</evidence>
<dbReference type="AlphaFoldDB" id="A0A8S2KUH4"/>
<dbReference type="Gene3D" id="1.25.40.10">
    <property type="entry name" value="Tetratricopeptide repeat domain"/>
    <property type="match status" value="2"/>
</dbReference>
<dbReference type="Pfam" id="PF13181">
    <property type="entry name" value="TPR_8"/>
    <property type="match status" value="1"/>
</dbReference>
<proteinExistence type="predicted"/>
<dbReference type="EMBL" id="CAJOBJ010002944">
    <property type="protein sequence ID" value="CAF3947164.1"/>
    <property type="molecule type" value="Genomic_DNA"/>
</dbReference>
<evidence type="ECO:0000256" key="2">
    <source>
        <dbReference type="ARBA" id="ARBA00022803"/>
    </source>
</evidence>
<keyword evidence="1" id="KW-0677">Repeat</keyword>
<name>A0A8S2KUH4_9BILA</name>
<dbReference type="InterPro" id="IPR019734">
    <property type="entry name" value="TPR_rpt"/>
</dbReference>
<sequence length="580" mass="68421">MGNEKSKIQNSSKHVATPIETYSTVPSVAATTSNSTATIRSYFHRENYFETYTYVWLDQDVDERHNTIKTQKKLREIINKLKIFSNFKECEEYVRADGEHEKLIIVVSGSRSYGRELVVRLQNVLQVRAIYVYCTNEEANEQWSQSFNKVKSVFSNLDELLYQIKQDQWARERTDEDSLAINFYSPNSRNHRNYQEQRDSQNASFMYFLIFIDILLKMPTNKEKAKKELLEVWSTECHGNHREERIIKQFYKTYKSQKAIYWYTRESFLYRILNKGLREADLDILFGLRFFLVDLHNQLKEEHEKYLRLFVSSDPILHIWIAKLSMCSEDDYELKTLMIQMKSETEAGITSLGWLLYKQGDYEKGKEFFQQLLPEESLSDFDRANCCRGLGLIACQLKQYDEALMDYSNELLLTVRLGQQTEIGIVYAEIGSVYARKREFNLALDYETKALDILRPLKHPKLSSVYRVMADVFDEIHRFDLAIEYYKKALSIDRHHLEENHAMFGSTYLLMGITYAHMGNHSKALDYYMKVHSIYSKSLPPNHREIILLEQNIQQAKIDLQNQKLNQVCLTSDDPLCQRF</sequence>
<dbReference type="Proteomes" id="UP000681720">
    <property type="component" value="Unassembled WGS sequence"/>
</dbReference>
<feature type="repeat" description="TPR" evidence="3">
    <location>
        <begin position="463"/>
        <end position="496"/>
    </location>
</feature>
<dbReference type="PROSITE" id="PS50005">
    <property type="entry name" value="TPR"/>
    <property type="match status" value="2"/>
</dbReference>
<evidence type="ECO:0000256" key="1">
    <source>
        <dbReference type="ARBA" id="ARBA00022737"/>
    </source>
</evidence>
<evidence type="ECO:0000256" key="3">
    <source>
        <dbReference type="PROSITE-ProRule" id="PRU00339"/>
    </source>
</evidence>
<protein>
    <submittedName>
        <fullName evidence="4">Uncharacterized protein</fullName>
    </submittedName>
</protein>
<gene>
    <name evidence="4" type="ORF">BYL167_LOCUS6891</name>
    <name evidence="5" type="ORF">GIL414_LOCUS8888</name>
</gene>
<dbReference type="PANTHER" id="PTHR45641">
    <property type="entry name" value="TETRATRICOPEPTIDE REPEAT PROTEIN (AFU_ORTHOLOGUE AFUA_6G03870)"/>
    <property type="match status" value="1"/>
</dbReference>
<dbReference type="EMBL" id="CAJOBH010001732">
    <property type="protein sequence ID" value="CAF3870544.1"/>
    <property type="molecule type" value="Genomic_DNA"/>
</dbReference>
<dbReference type="Pfam" id="PF13174">
    <property type="entry name" value="TPR_6"/>
    <property type="match status" value="1"/>
</dbReference>
<keyword evidence="2 3" id="KW-0802">TPR repeat</keyword>
<comment type="caution">
    <text evidence="4">The sequence shown here is derived from an EMBL/GenBank/DDBJ whole genome shotgun (WGS) entry which is preliminary data.</text>
</comment>
<dbReference type="Pfam" id="PF13374">
    <property type="entry name" value="TPR_10"/>
    <property type="match status" value="1"/>
</dbReference>
<dbReference type="SMART" id="SM00028">
    <property type="entry name" value="TPR"/>
    <property type="match status" value="5"/>
</dbReference>
<dbReference type="Proteomes" id="UP000681967">
    <property type="component" value="Unassembled WGS sequence"/>
</dbReference>
<feature type="repeat" description="TPR" evidence="3">
    <location>
        <begin position="505"/>
        <end position="538"/>
    </location>
</feature>
<accession>A0A8S2KUH4</accession>
<organism evidence="4 6">
    <name type="scientific">Rotaria magnacalcarata</name>
    <dbReference type="NCBI Taxonomy" id="392030"/>
    <lineage>
        <taxon>Eukaryota</taxon>
        <taxon>Metazoa</taxon>
        <taxon>Spiralia</taxon>
        <taxon>Gnathifera</taxon>
        <taxon>Rotifera</taxon>
        <taxon>Eurotatoria</taxon>
        <taxon>Bdelloidea</taxon>
        <taxon>Philodinida</taxon>
        <taxon>Philodinidae</taxon>
        <taxon>Rotaria</taxon>
    </lineage>
</organism>
<dbReference type="PANTHER" id="PTHR45641:SF19">
    <property type="entry name" value="NEPHROCYSTIN-3"/>
    <property type="match status" value="1"/>
</dbReference>
<dbReference type="InterPro" id="IPR011990">
    <property type="entry name" value="TPR-like_helical_dom_sf"/>
</dbReference>
<evidence type="ECO:0000313" key="4">
    <source>
        <dbReference type="EMBL" id="CAF3870544.1"/>
    </source>
</evidence>
<reference evidence="4" key="1">
    <citation type="submission" date="2021-02" db="EMBL/GenBank/DDBJ databases">
        <authorList>
            <person name="Nowell W R."/>
        </authorList>
    </citation>
    <scope>NUCLEOTIDE SEQUENCE</scope>
</reference>
<evidence type="ECO:0000313" key="5">
    <source>
        <dbReference type="EMBL" id="CAF3947164.1"/>
    </source>
</evidence>